<reference evidence="2 3" key="1">
    <citation type="submission" date="2022-03" db="EMBL/GenBank/DDBJ databases">
        <title>Novel taxa within the pig intestine.</title>
        <authorList>
            <person name="Wylensek D."/>
            <person name="Bishof K."/>
            <person name="Afrizal A."/>
            <person name="Clavel T."/>
        </authorList>
    </citation>
    <scope>NUCLEOTIDE SEQUENCE [LARGE SCALE GENOMIC DNA]</scope>
    <source>
        <strain evidence="2 3">Cla-KB-P134</strain>
    </source>
</reference>
<protein>
    <recommendedName>
        <fullName evidence="1">BAAT/Acyl-CoA thioester hydrolase C-terminal domain-containing protein</fullName>
    </recommendedName>
</protein>
<feature type="domain" description="BAAT/Acyl-CoA thioester hydrolase C-terminal" evidence="1">
    <location>
        <begin position="79"/>
        <end position="276"/>
    </location>
</feature>
<dbReference type="Gene3D" id="3.40.50.1820">
    <property type="entry name" value="alpha/beta hydrolase"/>
    <property type="match status" value="1"/>
</dbReference>
<dbReference type="EMBL" id="JALBUS010000002">
    <property type="protein sequence ID" value="MDX8416631.1"/>
    <property type="molecule type" value="Genomic_DNA"/>
</dbReference>
<dbReference type="Pfam" id="PF08840">
    <property type="entry name" value="BAAT_C"/>
    <property type="match status" value="1"/>
</dbReference>
<proteinExistence type="predicted"/>
<keyword evidence="3" id="KW-1185">Reference proteome</keyword>
<dbReference type="PANTHER" id="PTHR10824">
    <property type="entry name" value="ACYL-COENZYME A THIOESTERASE-RELATED"/>
    <property type="match status" value="1"/>
</dbReference>
<organism evidence="2 3">
    <name type="scientific">Absicoccus intestinalis</name>
    <dbReference type="NCBI Taxonomy" id="2926319"/>
    <lineage>
        <taxon>Bacteria</taxon>
        <taxon>Bacillati</taxon>
        <taxon>Bacillota</taxon>
        <taxon>Erysipelotrichia</taxon>
        <taxon>Erysipelotrichales</taxon>
        <taxon>Erysipelotrichaceae</taxon>
        <taxon>Absicoccus</taxon>
    </lineage>
</organism>
<dbReference type="PANTHER" id="PTHR10824:SF4">
    <property type="entry name" value="ACYL-COENZYME A THIOESTERASE 1-LIKE"/>
    <property type="match status" value="1"/>
</dbReference>
<dbReference type="InterPro" id="IPR014940">
    <property type="entry name" value="BAAT_C"/>
</dbReference>
<sequence length="284" mass="32891">MKFNYKFDEDGFSARYYQGKASNTSILIILSTMRNDAIAKAFTEAKMDTLALDFIEPGREISLDDISFVAETMHAQGYEHVGLWGWGLGGSVALGVASHYPEDIDLVIGVNPFHILYQPLSIKPTTMTILYKGLPLPLLKPETKMWKQVAKEMKCSHEFHTVDRYEQCLTYGLREEMIIPVEKCQCPILLLSSQNDVVLPSEYACRQIVRRLQDHDYRYGARHLHYQMVSHAILPPKAFNRDRLLYRRISQIERNYPKHCQKARQDAFQKTLTFIQDKWPEANE</sequence>
<dbReference type="InterPro" id="IPR029058">
    <property type="entry name" value="AB_hydrolase_fold"/>
</dbReference>
<comment type="caution">
    <text evidence="2">The sequence shown here is derived from an EMBL/GenBank/DDBJ whole genome shotgun (WGS) entry which is preliminary data.</text>
</comment>
<evidence type="ECO:0000313" key="3">
    <source>
        <dbReference type="Proteomes" id="UP001285244"/>
    </source>
</evidence>
<accession>A0ABU4WJA9</accession>
<name>A0ABU4WJA9_9FIRM</name>
<dbReference type="Proteomes" id="UP001285244">
    <property type="component" value="Unassembled WGS sequence"/>
</dbReference>
<dbReference type="RefSeq" id="WP_320324966.1">
    <property type="nucleotide sequence ID" value="NZ_JALBUS010000002.1"/>
</dbReference>
<evidence type="ECO:0000313" key="2">
    <source>
        <dbReference type="EMBL" id="MDX8416631.1"/>
    </source>
</evidence>
<gene>
    <name evidence="2" type="ORF">MOZ64_02075</name>
</gene>
<evidence type="ECO:0000259" key="1">
    <source>
        <dbReference type="Pfam" id="PF08840"/>
    </source>
</evidence>
<dbReference type="SUPFAM" id="SSF53474">
    <property type="entry name" value="alpha/beta-Hydrolases"/>
    <property type="match status" value="1"/>
</dbReference>